<gene>
    <name evidence="1" type="ORF">PHABIO_402</name>
</gene>
<protein>
    <submittedName>
        <fullName evidence="1">Uncharacterized protein</fullName>
    </submittedName>
</protein>
<reference evidence="1 2" key="1">
    <citation type="submission" date="2017-05" db="EMBL/GenBank/DDBJ databases">
        <authorList>
            <person name="Song R."/>
            <person name="Chenine A.L."/>
            <person name="Ruprecht R.M."/>
        </authorList>
    </citation>
    <scope>NUCLEOTIDE SEQUENCE [LARGE SCALE GENOMIC DNA]</scope>
</reference>
<dbReference type="Proteomes" id="UP000225448">
    <property type="component" value="Segment"/>
</dbReference>
<accession>A0A1Y0SZ34</accession>
<name>A0A1Y0SZ34_9CAUD</name>
<dbReference type="EMBL" id="MF042360">
    <property type="protein sequence ID" value="ARV77033.1"/>
    <property type="molecule type" value="Genomic_DNA"/>
</dbReference>
<sequence>METPTTLYHGSMYKQTELMPGYQRSGKLQTWDGVESNLHLYASSSKEEAELLGVGSAAEKTFETNRYIEFEGNIWLFTDTPIDINDVLGMTVYIYTIPFKESDGWEKNNNPYNNIDTEWKTRKTVKGVSVKSIDIRALMQGRTITLTTAPADVRIDQLHKRYREETKVHKF</sequence>
<proteinExistence type="predicted"/>
<evidence type="ECO:0000313" key="1">
    <source>
        <dbReference type="EMBL" id="ARV77033.1"/>
    </source>
</evidence>
<organism evidence="1 2">
    <name type="scientific">Pseudomonas phage Phabio</name>
    <dbReference type="NCBI Taxonomy" id="2006668"/>
    <lineage>
        <taxon>Viruses</taxon>
        <taxon>Duplodnaviria</taxon>
        <taxon>Heunggongvirae</taxon>
        <taxon>Uroviricota</taxon>
        <taxon>Caudoviricetes</taxon>
        <taxon>Chimalliviridae</taxon>
        <taxon>Phabiovirus</taxon>
        <taxon>Phabiovirus phabio</taxon>
    </lineage>
</organism>
<keyword evidence="2" id="KW-1185">Reference proteome</keyword>
<evidence type="ECO:0000313" key="2">
    <source>
        <dbReference type="Proteomes" id="UP000225448"/>
    </source>
</evidence>